<keyword evidence="1" id="KW-0805">Transcription regulation</keyword>
<dbReference type="Gene3D" id="1.10.10.10">
    <property type="entry name" value="Winged helix-like DNA-binding domain superfamily/Winged helix DNA-binding domain"/>
    <property type="match status" value="1"/>
</dbReference>
<dbReference type="Gene3D" id="3.30.70.920">
    <property type="match status" value="1"/>
</dbReference>
<dbReference type="InterPro" id="IPR011008">
    <property type="entry name" value="Dimeric_a/b-barrel"/>
</dbReference>
<evidence type="ECO:0000256" key="1">
    <source>
        <dbReference type="ARBA" id="ARBA00023015"/>
    </source>
</evidence>
<dbReference type="PANTHER" id="PTHR30154:SF34">
    <property type="entry name" value="TRANSCRIPTIONAL REGULATOR AZLB"/>
    <property type="match status" value="1"/>
</dbReference>
<dbReference type="SMART" id="SM00344">
    <property type="entry name" value="HTH_ASNC"/>
    <property type="match status" value="1"/>
</dbReference>
<protein>
    <submittedName>
        <fullName evidence="5">Lrp/AsnC family transcriptional regulator</fullName>
    </submittedName>
</protein>
<dbReference type="PRINTS" id="PR00033">
    <property type="entry name" value="HTHASNC"/>
</dbReference>
<dbReference type="InterPro" id="IPR036390">
    <property type="entry name" value="WH_DNA-bd_sf"/>
</dbReference>
<keyword evidence="6" id="KW-1185">Reference proteome</keyword>
<gene>
    <name evidence="5" type="ORF">G5C33_17475</name>
</gene>
<dbReference type="PANTHER" id="PTHR30154">
    <property type="entry name" value="LEUCINE-RESPONSIVE REGULATORY PROTEIN"/>
    <property type="match status" value="1"/>
</dbReference>
<dbReference type="GO" id="GO:0043200">
    <property type="term" value="P:response to amino acid"/>
    <property type="evidence" value="ECO:0007669"/>
    <property type="project" value="TreeGrafter"/>
</dbReference>
<keyword evidence="2" id="KW-0238">DNA-binding</keyword>
<evidence type="ECO:0000256" key="2">
    <source>
        <dbReference type="ARBA" id="ARBA00023125"/>
    </source>
</evidence>
<dbReference type="PROSITE" id="PS50956">
    <property type="entry name" value="HTH_ASNC_2"/>
    <property type="match status" value="1"/>
</dbReference>
<dbReference type="Pfam" id="PF01037">
    <property type="entry name" value="AsnC_trans_reg"/>
    <property type="match status" value="1"/>
</dbReference>
<accession>A0A6G6Y8Y4</accession>
<dbReference type="SUPFAM" id="SSF46785">
    <property type="entry name" value="Winged helix' DNA-binding domain"/>
    <property type="match status" value="1"/>
</dbReference>
<evidence type="ECO:0000259" key="4">
    <source>
        <dbReference type="PROSITE" id="PS50956"/>
    </source>
</evidence>
<name>A0A6G6Y8Y4_9SPHN</name>
<evidence type="ECO:0000313" key="6">
    <source>
        <dbReference type="Proteomes" id="UP000501568"/>
    </source>
</evidence>
<proteinExistence type="predicted"/>
<organism evidence="5 6">
    <name type="scientific">Stakelama tenebrarum</name>
    <dbReference type="NCBI Taxonomy" id="2711215"/>
    <lineage>
        <taxon>Bacteria</taxon>
        <taxon>Pseudomonadati</taxon>
        <taxon>Pseudomonadota</taxon>
        <taxon>Alphaproteobacteria</taxon>
        <taxon>Sphingomonadales</taxon>
        <taxon>Sphingomonadaceae</taxon>
        <taxon>Stakelama</taxon>
    </lineage>
</organism>
<dbReference type="AlphaFoldDB" id="A0A6G6Y8Y4"/>
<dbReference type="InterPro" id="IPR019887">
    <property type="entry name" value="Tscrpt_reg_AsnC/Lrp_C"/>
</dbReference>
<dbReference type="InterPro" id="IPR000485">
    <property type="entry name" value="AsnC-type_HTH_dom"/>
</dbReference>
<dbReference type="Proteomes" id="UP000501568">
    <property type="component" value="Chromosome"/>
</dbReference>
<reference evidence="5 6" key="1">
    <citation type="submission" date="2020-02" db="EMBL/GenBank/DDBJ databases">
        <authorList>
            <person name="Zheng R.K."/>
            <person name="Sun C.M."/>
        </authorList>
    </citation>
    <scope>NUCLEOTIDE SEQUENCE [LARGE SCALE GENOMIC DNA]</scope>
    <source>
        <strain evidence="6">zrk23</strain>
    </source>
</reference>
<dbReference type="EMBL" id="CP049109">
    <property type="protein sequence ID" value="QIG81402.1"/>
    <property type="molecule type" value="Genomic_DNA"/>
</dbReference>
<dbReference type="GO" id="GO:0005829">
    <property type="term" value="C:cytosol"/>
    <property type="evidence" value="ECO:0007669"/>
    <property type="project" value="TreeGrafter"/>
</dbReference>
<dbReference type="InterPro" id="IPR036388">
    <property type="entry name" value="WH-like_DNA-bd_sf"/>
</dbReference>
<dbReference type="SUPFAM" id="SSF54909">
    <property type="entry name" value="Dimeric alpha+beta barrel"/>
    <property type="match status" value="1"/>
</dbReference>
<sequence length="169" mass="18967">MRSTSASFRSSERLDSFDLQLLELLQQDALMTAERLADHVALSASAITRRVRRLRESGVIRADVAVLACDFTDARLNALVLVQVREHAEERGLGALRERLSATPEVQTLLDISGQYDLALLISARDMNDFNALTDRLLQQDPAVQRYETRFAKRTHKQSLFVPLGTGQD</sequence>
<keyword evidence="3" id="KW-0804">Transcription</keyword>
<dbReference type="RefSeq" id="WP_165328328.1">
    <property type="nucleotide sequence ID" value="NZ_CP049109.1"/>
</dbReference>
<dbReference type="GO" id="GO:0043565">
    <property type="term" value="F:sequence-specific DNA binding"/>
    <property type="evidence" value="ECO:0007669"/>
    <property type="project" value="InterPro"/>
</dbReference>
<feature type="domain" description="HTH asnC-type" evidence="4">
    <location>
        <begin position="14"/>
        <end position="67"/>
    </location>
</feature>
<evidence type="ECO:0000256" key="3">
    <source>
        <dbReference type="ARBA" id="ARBA00023163"/>
    </source>
</evidence>
<dbReference type="Pfam" id="PF13412">
    <property type="entry name" value="HTH_24"/>
    <property type="match status" value="1"/>
</dbReference>
<evidence type="ECO:0000313" key="5">
    <source>
        <dbReference type="EMBL" id="QIG81402.1"/>
    </source>
</evidence>
<dbReference type="InterPro" id="IPR019888">
    <property type="entry name" value="Tscrpt_reg_AsnC-like"/>
</dbReference>
<dbReference type="KEGG" id="spzr:G5C33_17475"/>